<dbReference type="Pfam" id="PF02894">
    <property type="entry name" value="GFO_IDH_MocA_C"/>
    <property type="match status" value="1"/>
</dbReference>
<reference evidence="3 4" key="1">
    <citation type="journal article" date="2018" name="Mol. Biol. Evol.">
        <title>Broad Genomic Sampling Reveals a Smut Pathogenic Ancestry of the Fungal Clade Ustilaginomycotina.</title>
        <authorList>
            <person name="Kijpornyongpan T."/>
            <person name="Mondo S.J."/>
            <person name="Barry K."/>
            <person name="Sandor L."/>
            <person name="Lee J."/>
            <person name="Lipzen A."/>
            <person name="Pangilinan J."/>
            <person name="LaButti K."/>
            <person name="Hainaut M."/>
            <person name="Henrissat B."/>
            <person name="Grigoriev I.V."/>
            <person name="Spatafora J.W."/>
            <person name="Aime M.C."/>
        </authorList>
    </citation>
    <scope>NUCLEOTIDE SEQUENCE [LARGE SCALE GENOMIC DNA]</scope>
    <source>
        <strain evidence="3 4">MCA 3882</strain>
    </source>
</reference>
<dbReference type="RefSeq" id="XP_025357348.1">
    <property type="nucleotide sequence ID" value="XM_025497532.1"/>
</dbReference>
<dbReference type="EMBL" id="KZ819602">
    <property type="protein sequence ID" value="PWN37046.1"/>
    <property type="molecule type" value="Genomic_DNA"/>
</dbReference>
<dbReference type="STRING" id="1280837.A0A316VHM5"/>
<organism evidence="3 4">
    <name type="scientific">Meira miltonrushii</name>
    <dbReference type="NCBI Taxonomy" id="1280837"/>
    <lineage>
        <taxon>Eukaryota</taxon>
        <taxon>Fungi</taxon>
        <taxon>Dikarya</taxon>
        <taxon>Basidiomycota</taxon>
        <taxon>Ustilaginomycotina</taxon>
        <taxon>Exobasidiomycetes</taxon>
        <taxon>Exobasidiales</taxon>
        <taxon>Brachybasidiaceae</taxon>
        <taxon>Meira</taxon>
    </lineage>
</organism>
<feature type="domain" description="Gfo/Idh/MocA-like oxidoreductase N-terminal" evidence="1">
    <location>
        <begin position="8"/>
        <end position="119"/>
    </location>
</feature>
<dbReference type="Pfam" id="PF01408">
    <property type="entry name" value="GFO_IDH_MocA"/>
    <property type="match status" value="1"/>
</dbReference>
<evidence type="ECO:0000313" key="3">
    <source>
        <dbReference type="EMBL" id="PWN37046.1"/>
    </source>
</evidence>
<dbReference type="InterPro" id="IPR000683">
    <property type="entry name" value="Gfo/Idh/MocA-like_OxRdtase_N"/>
</dbReference>
<dbReference type="GeneID" id="37019313"/>
<dbReference type="InterPro" id="IPR004104">
    <property type="entry name" value="Gfo/Idh/MocA-like_OxRdtase_C"/>
</dbReference>
<dbReference type="AlphaFoldDB" id="A0A316VHM5"/>
<evidence type="ECO:0000259" key="2">
    <source>
        <dbReference type="Pfam" id="PF02894"/>
    </source>
</evidence>
<dbReference type="Gene3D" id="3.40.50.720">
    <property type="entry name" value="NAD(P)-binding Rossmann-like Domain"/>
    <property type="match status" value="1"/>
</dbReference>
<dbReference type="InterPro" id="IPR051450">
    <property type="entry name" value="Gfo/Idh/MocA_Oxidoreductases"/>
</dbReference>
<dbReference type="Proteomes" id="UP000245771">
    <property type="component" value="Unassembled WGS sequence"/>
</dbReference>
<keyword evidence="4" id="KW-1185">Reference proteome</keyword>
<dbReference type="GO" id="GO:0000166">
    <property type="term" value="F:nucleotide binding"/>
    <property type="evidence" value="ECO:0007669"/>
    <property type="project" value="InterPro"/>
</dbReference>
<name>A0A316VHM5_9BASI</name>
<dbReference type="SUPFAM" id="SSF51735">
    <property type="entry name" value="NAD(P)-binding Rossmann-fold domains"/>
    <property type="match status" value="1"/>
</dbReference>
<dbReference type="Gene3D" id="3.30.360.10">
    <property type="entry name" value="Dihydrodipicolinate Reductase, domain 2"/>
    <property type="match status" value="1"/>
</dbReference>
<protein>
    <submittedName>
        <fullName evidence="3">NAD(P)-binding protein</fullName>
    </submittedName>
</protein>
<evidence type="ECO:0000259" key="1">
    <source>
        <dbReference type="Pfam" id="PF01408"/>
    </source>
</evidence>
<dbReference type="PANTHER" id="PTHR43377:SF1">
    <property type="entry name" value="BILIVERDIN REDUCTASE A"/>
    <property type="match status" value="1"/>
</dbReference>
<sequence>MLEEKVGITVIGAAGLIGKRHVEHILENKQAKLHSIVDPTPAAQSIAKEANVQQYLDLSELLQHSEGLHAAIVATPTGMHIQQACQLVRGGIHVLVEKPLCNTVEEAQPLLQACRQPGAGTVLVGFHRRFNPYILHLKSILDGEQSNLGTSPVGTIVAVNGLWCTRKPLTYFRQAPWRAERGKGGGVILTNLSHELDLMRFLFGEITRVFAEPGSTTRGFDVEETVAITLKFQSGCVGTIILSDSALTPYTFESATGENPFLAKHHQPVYTIMGTSGTINFPNMELWSFTGQSIEGGDWTLPLTQSKQAALPFDQEFATDTGPNSPFAKRLQHWLDFIQGKSETLSCTLDDGLRNMAILEAILSSASSGEAVVV</sequence>
<accession>A0A316VHM5</accession>
<dbReference type="OrthoDB" id="446809at2759"/>
<dbReference type="InterPro" id="IPR036291">
    <property type="entry name" value="NAD(P)-bd_dom_sf"/>
</dbReference>
<evidence type="ECO:0000313" key="4">
    <source>
        <dbReference type="Proteomes" id="UP000245771"/>
    </source>
</evidence>
<dbReference type="SUPFAM" id="SSF55347">
    <property type="entry name" value="Glyceraldehyde-3-phosphate dehydrogenase-like, C-terminal domain"/>
    <property type="match status" value="1"/>
</dbReference>
<proteinExistence type="predicted"/>
<dbReference type="PANTHER" id="PTHR43377">
    <property type="entry name" value="BILIVERDIN REDUCTASE A"/>
    <property type="match status" value="1"/>
</dbReference>
<dbReference type="InParanoid" id="A0A316VHM5"/>
<gene>
    <name evidence="3" type="ORF">FA14DRAFT_152458</name>
</gene>
<feature type="domain" description="Gfo/Idh/MocA-like oxidoreductase C-terminal" evidence="2">
    <location>
        <begin position="154"/>
        <end position="372"/>
    </location>
</feature>